<dbReference type="InterPro" id="IPR056764">
    <property type="entry name" value="LbH_EIF2B3/5"/>
</dbReference>
<keyword evidence="3" id="KW-0963">Cytoplasm</keyword>
<dbReference type="Pfam" id="PF00483">
    <property type="entry name" value="NTP_transferase"/>
    <property type="match status" value="1"/>
</dbReference>
<evidence type="ECO:0000256" key="6">
    <source>
        <dbReference type="ARBA" id="ARBA00044196"/>
    </source>
</evidence>
<evidence type="ECO:0000256" key="1">
    <source>
        <dbReference type="ARBA" id="ARBA00004514"/>
    </source>
</evidence>
<evidence type="ECO:0000256" key="5">
    <source>
        <dbReference type="ARBA" id="ARBA00022917"/>
    </source>
</evidence>
<dbReference type="CDD" id="cd04652">
    <property type="entry name" value="LbH_eIF2B_gamma_C"/>
    <property type="match status" value="1"/>
</dbReference>
<name>A0ABD0Y2J2_9HEMI</name>
<dbReference type="InterPro" id="IPR051960">
    <property type="entry name" value="eIF2B_gamma"/>
</dbReference>
<gene>
    <name evidence="12" type="ORF">AAG570_003893</name>
</gene>
<keyword evidence="4" id="KW-0396">Initiation factor</keyword>
<keyword evidence="5" id="KW-0648">Protein biosynthesis</keyword>
<evidence type="ECO:0000259" key="10">
    <source>
        <dbReference type="Pfam" id="PF00483"/>
    </source>
</evidence>
<dbReference type="InterPro" id="IPR029044">
    <property type="entry name" value="Nucleotide-diphossugar_trans"/>
</dbReference>
<evidence type="ECO:0000256" key="9">
    <source>
        <dbReference type="ARBA" id="ARBA00046432"/>
    </source>
</evidence>
<evidence type="ECO:0000256" key="3">
    <source>
        <dbReference type="ARBA" id="ARBA00022490"/>
    </source>
</evidence>
<evidence type="ECO:0000313" key="12">
    <source>
        <dbReference type="EMBL" id="KAL1117578.1"/>
    </source>
</evidence>
<evidence type="ECO:0000256" key="4">
    <source>
        <dbReference type="ARBA" id="ARBA00022540"/>
    </source>
</evidence>
<dbReference type="Gene3D" id="2.160.10.10">
    <property type="entry name" value="Hexapeptide repeat proteins"/>
    <property type="match status" value="1"/>
</dbReference>
<organism evidence="12 13">
    <name type="scientific">Ranatra chinensis</name>
    <dbReference type="NCBI Taxonomy" id="642074"/>
    <lineage>
        <taxon>Eukaryota</taxon>
        <taxon>Metazoa</taxon>
        <taxon>Ecdysozoa</taxon>
        <taxon>Arthropoda</taxon>
        <taxon>Hexapoda</taxon>
        <taxon>Insecta</taxon>
        <taxon>Pterygota</taxon>
        <taxon>Neoptera</taxon>
        <taxon>Paraneoptera</taxon>
        <taxon>Hemiptera</taxon>
        <taxon>Heteroptera</taxon>
        <taxon>Panheteroptera</taxon>
        <taxon>Nepomorpha</taxon>
        <taxon>Nepidae</taxon>
        <taxon>Ranatrinae</taxon>
        <taxon>Ranatra</taxon>
    </lineage>
</organism>
<evidence type="ECO:0000256" key="8">
    <source>
        <dbReference type="ARBA" id="ARBA00045373"/>
    </source>
</evidence>
<evidence type="ECO:0000256" key="2">
    <source>
        <dbReference type="ARBA" id="ARBA00007878"/>
    </source>
</evidence>
<comment type="caution">
    <text evidence="12">The sequence shown here is derived from an EMBL/GenBank/DDBJ whole genome shotgun (WGS) entry which is preliminary data.</text>
</comment>
<keyword evidence="13" id="KW-1185">Reference proteome</keyword>
<accession>A0ABD0Y2J2</accession>
<dbReference type="GO" id="GO:0003743">
    <property type="term" value="F:translation initiation factor activity"/>
    <property type="evidence" value="ECO:0007669"/>
    <property type="project" value="UniProtKB-KW"/>
</dbReference>
<feature type="domain" description="Nucleotidyl transferase" evidence="10">
    <location>
        <begin position="1"/>
        <end position="134"/>
    </location>
</feature>
<proteinExistence type="inferred from homology"/>
<dbReference type="InterPro" id="IPR005835">
    <property type="entry name" value="NTP_transferase_dom"/>
</dbReference>
<comment type="subunit">
    <text evidence="9">Component of the translation initiation factor 2B (eIF2B) complex which is a heterodecamer of two sets of five different subunits: alpha, beta, gamma, delta and epsilon. Subunits alpha, beta and delta comprise a regulatory subcomplex and subunits epsilon and gamma comprise a catalytic subcomplex. Within the complex, the hexameric regulatory complex resides at the center, with the two heterodimeric catalytic subcomplexes bound on opposite sides.</text>
</comment>
<comment type="similarity">
    <text evidence="2">Belongs to the eIF-2B gamma/epsilon subunits family.</text>
</comment>
<dbReference type="CDD" id="cd04198">
    <property type="entry name" value="eIF-2B_gamma_N"/>
    <property type="match status" value="1"/>
</dbReference>
<dbReference type="Pfam" id="PF25084">
    <property type="entry name" value="LbH_EIF2B"/>
    <property type="match status" value="1"/>
</dbReference>
<dbReference type="AlphaFoldDB" id="A0ABD0Y2J2"/>
<dbReference type="GO" id="GO:0005829">
    <property type="term" value="C:cytosol"/>
    <property type="evidence" value="ECO:0007669"/>
    <property type="project" value="UniProtKB-SubCell"/>
</dbReference>
<dbReference type="Proteomes" id="UP001558652">
    <property type="component" value="Unassembled WGS sequence"/>
</dbReference>
<comment type="function">
    <text evidence="8">Acts as a component of the translation initiation factor 2B (eIF2B) complex, which catalyzes the exchange of GDP for GTP on the eukaryotic initiation factor 2 (eIF2) complex gamma subunit. Its guanine nucleotide exchange factor activity is repressed when bound to eIF2 complex phosphorylated on the alpha subunit, thereby limiting the amount of methionyl-initiator methionine tRNA available to the ribosome and consequently global translation is repressed.</text>
</comment>
<comment type="subcellular location">
    <subcellularLocation>
        <location evidence="1">Cytoplasm</location>
        <location evidence="1">Cytosol</location>
    </subcellularLocation>
</comment>
<reference evidence="12 13" key="1">
    <citation type="submission" date="2024-07" db="EMBL/GenBank/DDBJ databases">
        <title>Chromosome-level genome assembly of the water stick insect Ranatra chinensis (Heteroptera: Nepidae).</title>
        <authorList>
            <person name="Liu X."/>
        </authorList>
    </citation>
    <scope>NUCLEOTIDE SEQUENCE [LARGE SCALE GENOMIC DNA]</scope>
    <source>
        <strain evidence="12">Cailab_2021Rc</strain>
        <tissue evidence="12">Muscle</tissue>
    </source>
</reference>
<feature type="domain" description="EIF2B subunit epsilon/gamma LbH" evidence="11">
    <location>
        <begin position="350"/>
        <end position="432"/>
    </location>
</feature>
<dbReference type="SUPFAM" id="SSF53448">
    <property type="entry name" value="Nucleotide-diphospho-sugar transferases"/>
    <property type="match status" value="1"/>
</dbReference>
<dbReference type="PANTHER" id="PTHR45989:SF1">
    <property type="entry name" value="TRANSLATION INITIATION FACTOR EIF-2B SUBUNIT GAMMA"/>
    <property type="match status" value="1"/>
</dbReference>
<evidence type="ECO:0000256" key="7">
    <source>
        <dbReference type="ARBA" id="ARBA00044229"/>
    </source>
</evidence>
<evidence type="ECO:0000313" key="13">
    <source>
        <dbReference type="Proteomes" id="UP001558652"/>
    </source>
</evidence>
<sequence length="461" mass="51429">MAAGKGSRMTEMTAKKAKCLLPIGNLPMIWFPIHLLERSGFQEVIVVILEPVKNEVQAALDKLCFKIKIELVGIQSEDTGTADSLRYLQESNRIRCDVLVVSCDLVTDVNLVPLFDLYRKHDAAYAALFVQNKTSVQTLATPGPKMKDKPERDFVGINGATSRLVFIGSASDYEEVVPMSRKNLIKRYGRITIHSKLMDAHLYIIKKWLCEYLVTKKSVSTLKGELLPYVVKKHVSHGNKLKIEQDKTSVIGMDLKKDITQFAQENALTCKIRTMSAYTDSRCQVVYNNDSIRCYAHVVTDDSYAVRINTLQQYCRLNREILDKWSTLTGSRELVRIAPSASVKSTQLDAETCLVGAGCQIAEKTSLKNTILGPSVTVSTKTRIANSVVMHGVRIGEGCNIQNCVICEDSIVQDGCELKDCLVGSQHVVQANSMYSTQQAENVLHKIFICHPASCFFEWCS</sequence>
<dbReference type="Gene3D" id="3.90.550.10">
    <property type="entry name" value="Spore Coat Polysaccharide Biosynthesis Protein SpsA, Chain A"/>
    <property type="match status" value="1"/>
</dbReference>
<dbReference type="EMBL" id="JBFDAA010000015">
    <property type="protein sequence ID" value="KAL1117578.1"/>
    <property type="molecule type" value="Genomic_DNA"/>
</dbReference>
<dbReference type="PANTHER" id="PTHR45989">
    <property type="entry name" value="TRANSLATION INITIATION FACTOR EIF-2B SUBUNIT GAMMA"/>
    <property type="match status" value="1"/>
</dbReference>
<evidence type="ECO:0000259" key="11">
    <source>
        <dbReference type="Pfam" id="PF25084"/>
    </source>
</evidence>
<protein>
    <recommendedName>
        <fullName evidence="6">Translation initiation factor eIF2B subunit gamma</fullName>
    </recommendedName>
    <alternativeName>
        <fullName evidence="7">eIF2B GDP-GTP exchange factor subunit gamma</fullName>
    </alternativeName>
</protein>